<dbReference type="AlphaFoldDB" id="A0A1Y1IK74"/>
<feature type="domain" description="Kazal-like" evidence="2">
    <location>
        <begin position="508"/>
        <end position="555"/>
    </location>
</feature>
<dbReference type="PANTHER" id="PTHR21131:SF0">
    <property type="entry name" value="GEO10195P1-RELATED"/>
    <property type="match status" value="1"/>
</dbReference>
<feature type="domain" description="Kazal-like" evidence="2">
    <location>
        <begin position="851"/>
        <end position="899"/>
    </location>
</feature>
<feature type="domain" description="Kazal-like" evidence="2">
    <location>
        <begin position="1105"/>
        <end position="1151"/>
    </location>
</feature>
<dbReference type="PROSITE" id="PS00282">
    <property type="entry name" value="KAZAL_1"/>
    <property type="match status" value="3"/>
</dbReference>
<evidence type="ECO:0000313" key="3">
    <source>
        <dbReference type="EMBL" id="GAQ91113.1"/>
    </source>
</evidence>
<dbReference type="InterPro" id="IPR036058">
    <property type="entry name" value="Kazal_dom_sf"/>
</dbReference>
<dbReference type="InterPro" id="IPR002350">
    <property type="entry name" value="Kazal_dom"/>
</dbReference>
<feature type="domain" description="Kazal-like" evidence="2">
    <location>
        <begin position="168"/>
        <end position="221"/>
    </location>
</feature>
<dbReference type="PROSITE" id="PS51257">
    <property type="entry name" value="PROKAR_LIPOPROTEIN"/>
    <property type="match status" value="1"/>
</dbReference>
<feature type="domain" description="Kazal-like" evidence="2">
    <location>
        <begin position="77"/>
        <end position="131"/>
    </location>
</feature>
<feature type="signal peptide" evidence="1">
    <location>
        <begin position="1"/>
        <end position="36"/>
    </location>
</feature>
<feature type="chain" id="PRO_5013141285" evidence="1">
    <location>
        <begin position="37"/>
        <end position="1154"/>
    </location>
</feature>
<dbReference type="SMART" id="SM00280">
    <property type="entry name" value="KAZAL"/>
    <property type="match status" value="20"/>
</dbReference>
<keyword evidence="1" id="KW-0732">Signal</keyword>
<gene>
    <name evidence="3" type="ORF">KFL_007290020</name>
</gene>
<name>A0A1Y1IK74_KLENI</name>
<evidence type="ECO:0000259" key="2">
    <source>
        <dbReference type="PROSITE" id="PS51465"/>
    </source>
</evidence>
<dbReference type="EMBL" id="DF237678">
    <property type="protein sequence ID" value="GAQ91113.1"/>
    <property type="molecule type" value="Genomic_DNA"/>
</dbReference>
<sequence length="1154" mass="122141">MRKHLSDVYPGLATMKASAVLLLSAVLGACCVLAAASEPATWATAHCQCTKERAIVCGADGTSYLNKCWAECSGTTVEHEGPCGKLVSDVSACDCTKERALVCGADGHTYLNKCWAACVGTEVKYEGACEKVADVSACECSKDRALVCGANGHTYLNKCWAACVGTDVEHEGACEKDADVSACDCTKERALVCGADGHTYLNKCWAACVGTEVEYEGACEKVAGVSACDCTKERALVCGADGHTYLNKCWARCVGTDVEYEGACERVADVSACECGKERALVCGANGHTYLNKCWAACVGTDVEYEGACEKVADVSACDCPEERADVCGADGHTYSSECWAECFDIDIIHQGPCTEALENPPCACTKERTLVCGADGHTYLNPCWAACSGTSVSHEGACKKDSNDDLTASCRNRCARGRAHPFCGADGVTYPNACFADCAGTDVTKAGFCEKCPLTPESKKANLACDTDGFTWYNKHWLACAGATLAHEGACATADVIELTSSTEISAENAASCRTACPRGWANVICGSDGVTYPNECLANCAGADFGSLGYCEKCNAPEDFEPVCDALGFTWVNKGYMECAKAVFGYDGECKATPESCDDSCDKHNFANPVCGDDNVTYPSRCAAQCAGVAVARRSTCVKCPIPMIYAPVCDTRGYTWVNEYDMKCAGGEKAKDGPCGDFDKELLAIAEIEKRVTSSECQKACPRVLAPVCGMNDKSYANECRMECDGVELKHEGRCAIVPPANSDSCDSCDKSKLANPICGGDDQTYPSECALNCAGVEVKHRGFCKYCPTPRLYAPVCDTNGYTWVNKWALECAKAEKAHDGACKTADVALLAAAELELTSSDSAAEEAVSGECDDSCDKSGFTRPVCGADGKTYPGGCAAKCASVEIAHGGDCKFCPIPLAIMPVCDTNGYTWVNKWALECAGAELAKYGPCSGLDETVLAIAEIEESVTSSECQKACPRVLAPVCGMNDKSYANECRMECDGVELKHEGRCAIVLPTEETVSASCDDSCDKSGFARPVCGEDGKTYPGECAAECASVEIAHGYFCKPCPIPRVIMPVCDTQGYTWTNQWELLCAGGEKANDGPCGAFDEELLAIAEVEERVTSSECQKGCPRVLAPVCGMNDKSYANICRMECDGVELKHEGRCAIAVV</sequence>
<dbReference type="Pfam" id="PF00050">
    <property type="entry name" value="Kazal_1"/>
    <property type="match status" value="3"/>
</dbReference>
<feature type="domain" description="Kazal-like" evidence="2">
    <location>
        <begin position="593"/>
        <end position="641"/>
    </location>
</feature>
<feature type="domain" description="Kazal-like" evidence="2">
    <location>
        <begin position="694"/>
        <end position="740"/>
    </location>
</feature>
<keyword evidence="4" id="KW-1185">Reference proteome</keyword>
<evidence type="ECO:0000313" key="4">
    <source>
        <dbReference type="Proteomes" id="UP000054558"/>
    </source>
</evidence>
<dbReference type="Gene3D" id="3.30.60.30">
    <property type="match status" value="20"/>
</dbReference>
<feature type="domain" description="Kazal-like" evidence="2">
    <location>
        <begin position="222"/>
        <end position="266"/>
    </location>
</feature>
<feature type="domain" description="Kazal-like" evidence="2">
    <location>
        <begin position="132"/>
        <end position="163"/>
    </location>
</feature>
<dbReference type="InterPro" id="IPR053265">
    <property type="entry name" value="Serpin"/>
</dbReference>
<organism evidence="3 4">
    <name type="scientific">Klebsormidium nitens</name>
    <name type="common">Green alga</name>
    <name type="synonym">Ulothrix nitens</name>
    <dbReference type="NCBI Taxonomy" id="105231"/>
    <lineage>
        <taxon>Eukaryota</taxon>
        <taxon>Viridiplantae</taxon>
        <taxon>Streptophyta</taxon>
        <taxon>Klebsormidiophyceae</taxon>
        <taxon>Klebsormidiales</taxon>
        <taxon>Klebsormidiaceae</taxon>
        <taxon>Klebsormidium</taxon>
    </lineage>
</organism>
<dbReference type="OMA" id="FADPCAV"/>
<proteinExistence type="predicted"/>
<protein>
    <submittedName>
        <fullName evidence="3">AGRN</fullName>
    </submittedName>
</protein>
<accession>A0A1Y1IK74</accession>
<dbReference type="Pfam" id="PF07648">
    <property type="entry name" value="Kazal_2"/>
    <property type="match status" value="16"/>
</dbReference>
<dbReference type="SUPFAM" id="SSF100895">
    <property type="entry name" value="Kazal-type serine protease inhibitors"/>
    <property type="match status" value="21"/>
</dbReference>
<dbReference type="Proteomes" id="UP000054558">
    <property type="component" value="Unassembled WGS sequence"/>
</dbReference>
<evidence type="ECO:0000256" key="1">
    <source>
        <dbReference type="SAM" id="SignalP"/>
    </source>
</evidence>
<dbReference type="STRING" id="105231.A0A1Y1IK74"/>
<reference evidence="3 4" key="1">
    <citation type="journal article" date="2014" name="Nat. Commun.">
        <title>Klebsormidium flaccidum genome reveals primary factors for plant terrestrial adaptation.</title>
        <authorList>
            <person name="Hori K."/>
            <person name="Maruyama F."/>
            <person name="Fujisawa T."/>
            <person name="Togashi T."/>
            <person name="Yamamoto N."/>
            <person name="Seo M."/>
            <person name="Sato S."/>
            <person name="Yamada T."/>
            <person name="Mori H."/>
            <person name="Tajima N."/>
            <person name="Moriyama T."/>
            <person name="Ikeuchi M."/>
            <person name="Watanabe M."/>
            <person name="Wada H."/>
            <person name="Kobayashi K."/>
            <person name="Saito M."/>
            <person name="Masuda T."/>
            <person name="Sasaki-Sekimoto Y."/>
            <person name="Mashiguchi K."/>
            <person name="Awai K."/>
            <person name="Shimojima M."/>
            <person name="Masuda S."/>
            <person name="Iwai M."/>
            <person name="Nobusawa T."/>
            <person name="Narise T."/>
            <person name="Kondo S."/>
            <person name="Saito H."/>
            <person name="Sato R."/>
            <person name="Murakawa M."/>
            <person name="Ihara Y."/>
            <person name="Oshima-Yamada Y."/>
            <person name="Ohtaka K."/>
            <person name="Satoh M."/>
            <person name="Sonobe K."/>
            <person name="Ishii M."/>
            <person name="Ohtani R."/>
            <person name="Kanamori-Sato M."/>
            <person name="Honoki R."/>
            <person name="Miyazaki D."/>
            <person name="Mochizuki H."/>
            <person name="Umetsu J."/>
            <person name="Higashi K."/>
            <person name="Shibata D."/>
            <person name="Kamiya Y."/>
            <person name="Sato N."/>
            <person name="Nakamura Y."/>
            <person name="Tabata S."/>
            <person name="Ida S."/>
            <person name="Kurokawa K."/>
            <person name="Ohta H."/>
        </authorList>
    </citation>
    <scope>NUCLEOTIDE SEQUENCE [LARGE SCALE GENOMIC DNA]</scope>
    <source>
        <strain evidence="3 4">NIES-2285</strain>
    </source>
</reference>
<dbReference type="PANTHER" id="PTHR21131">
    <property type="entry name" value="SERINE-TYPE ENDOPEPTIDASE INHIBITOR"/>
    <property type="match status" value="1"/>
</dbReference>
<feature type="domain" description="Kazal-like" evidence="2">
    <location>
        <begin position="743"/>
        <end position="790"/>
    </location>
</feature>
<feature type="domain" description="Kazal-like" evidence="2">
    <location>
        <begin position="348"/>
        <end position="401"/>
    </location>
</feature>
<feature type="domain" description="Kazal-like" evidence="2">
    <location>
        <begin position="405"/>
        <end position="452"/>
    </location>
</feature>
<feature type="domain" description="Kazal-like" evidence="2">
    <location>
        <begin position="952"/>
        <end position="998"/>
    </location>
</feature>
<dbReference type="CDD" id="cd00104">
    <property type="entry name" value="KAZAL_FS"/>
    <property type="match status" value="6"/>
</dbReference>
<dbReference type="PROSITE" id="PS51465">
    <property type="entry name" value="KAZAL_2"/>
    <property type="match status" value="15"/>
</dbReference>
<feature type="domain" description="Kazal-like" evidence="2">
    <location>
        <begin position="1004"/>
        <end position="1055"/>
    </location>
</feature>
<dbReference type="OrthoDB" id="544930at2759"/>
<feature type="domain" description="Kazal-like" evidence="2">
    <location>
        <begin position="303"/>
        <end position="344"/>
    </location>
</feature>